<evidence type="ECO:0000313" key="1">
    <source>
        <dbReference type="EMBL" id="QDX95705.1"/>
    </source>
</evidence>
<dbReference type="GO" id="GO:0008556">
    <property type="term" value="F:P-type potassium transmembrane transporter activity"/>
    <property type="evidence" value="ECO:0007669"/>
    <property type="project" value="InterPro"/>
</dbReference>
<proteinExistence type="predicted"/>
<evidence type="ECO:0000313" key="2">
    <source>
        <dbReference type="Proteomes" id="UP000319432"/>
    </source>
</evidence>
<keyword evidence="2" id="KW-1185">Reference proteome</keyword>
<name>A0A502HD98_BRELA</name>
<organism evidence="1 2">
    <name type="scientific">Brevibacillus laterosporus</name>
    <name type="common">Bacillus laterosporus</name>
    <dbReference type="NCBI Taxonomy" id="1465"/>
    <lineage>
        <taxon>Bacteria</taxon>
        <taxon>Bacillati</taxon>
        <taxon>Bacillota</taxon>
        <taxon>Bacilli</taxon>
        <taxon>Bacillales</taxon>
        <taxon>Paenibacillaceae</taxon>
        <taxon>Brevibacillus</taxon>
    </lineage>
</organism>
<dbReference type="InterPro" id="IPR011726">
    <property type="entry name" value="KdpF"/>
</dbReference>
<sequence length="21" mass="2385">MIIVAGVILYLIDALIHPEKY</sequence>
<dbReference type="GO" id="GO:0005886">
    <property type="term" value="C:plasma membrane"/>
    <property type="evidence" value="ECO:0007669"/>
    <property type="project" value="InterPro"/>
</dbReference>
<dbReference type="Pfam" id="PF09604">
    <property type="entry name" value="Potass_KdpF"/>
    <property type="match status" value="1"/>
</dbReference>
<reference evidence="1 2" key="1">
    <citation type="submission" date="2018-11" db="EMBL/GenBank/DDBJ databases">
        <title>Phylogenetic determinants of toxin gene distribution in genomes of Brevibacillus laterosporus.</title>
        <authorList>
            <person name="Glare T.R."/>
            <person name="Durrant A."/>
            <person name="Berry C."/>
            <person name="Palma L."/>
            <person name="Ormskirk M."/>
            <person name="Cox M.O."/>
        </authorList>
    </citation>
    <scope>NUCLEOTIDE SEQUENCE [LARGE SCALE GENOMIC DNA]</scope>
    <source>
        <strain evidence="1 2">1821L</strain>
    </source>
</reference>
<dbReference type="EMBL" id="CP033464">
    <property type="protein sequence ID" value="QDX95705.1"/>
    <property type="molecule type" value="Genomic_DNA"/>
</dbReference>
<protein>
    <submittedName>
        <fullName evidence="1">Potassium-transporting ATPase subunit F</fullName>
    </submittedName>
</protein>
<dbReference type="AlphaFoldDB" id="A0A502HD98"/>
<dbReference type="Proteomes" id="UP000319432">
    <property type="component" value="Chromosome"/>
</dbReference>
<accession>A0A502HD98</accession>
<gene>
    <name evidence="1" type="ORF">EEL30_08030</name>
</gene>